<comment type="similarity">
    <text evidence="1">Belongs to the acyl coenzyme A hydrolase family.</text>
</comment>
<accession>A0AAV7F0G3</accession>
<feature type="region of interest" description="Disordered" evidence="5">
    <location>
        <begin position="251"/>
        <end position="270"/>
    </location>
</feature>
<keyword evidence="4" id="KW-0809">Transit peptide</keyword>
<dbReference type="Proteomes" id="UP000825729">
    <property type="component" value="Unassembled WGS sequence"/>
</dbReference>
<dbReference type="PANTHER" id="PTHR12655:SF0">
    <property type="entry name" value="ACYL-COENZYME A THIOESTERASE 9, MITOCHONDRIAL"/>
    <property type="match status" value="1"/>
</dbReference>
<keyword evidence="3" id="KW-0378">Hydrolase</keyword>
<proteinExistence type="inferred from homology"/>
<evidence type="ECO:0000313" key="8">
    <source>
        <dbReference type="Proteomes" id="UP000825729"/>
    </source>
</evidence>
<evidence type="ECO:0000256" key="2">
    <source>
        <dbReference type="ARBA" id="ARBA00022737"/>
    </source>
</evidence>
<evidence type="ECO:0000256" key="4">
    <source>
        <dbReference type="ARBA" id="ARBA00022946"/>
    </source>
</evidence>
<dbReference type="CDD" id="cd03442">
    <property type="entry name" value="BFIT_BACH"/>
    <property type="match status" value="1"/>
</dbReference>
<dbReference type="InterPro" id="IPR033120">
    <property type="entry name" value="HOTDOG_ACOT"/>
</dbReference>
<evidence type="ECO:0000259" key="6">
    <source>
        <dbReference type="PROSITE" id="PS51770"/>
    </source>
</evidence>
<reference evidence="7 8" key="1">
    <citation type="submission" date="2021-07" db="EMBL/GenBank/DDBJ databases">
        <title>The Aristolochia fimbriata genome: insights into angiosperm evolution, floral development and chemical biosynthesis.</title>
        <authorList>
            <person name="Jiao Y."/>
        </authorList>
    </citation>
    <scope>NUCLEOTIDE SEQUENCE [LARGE SCALE GENOMIC DNA]</scope>
    <source>
        <strain evidence="7">IBCAS-2021</strain>
        <tissue evidence="7">Leaf</tissue>
    </source>
</reference>
<dbReference type="InterPro" id="IPR029069">
    <property type="entry name" value="HotDog_dom_sf"/>
</dbReference>
<keyword evidence="2" id="KW-0677">Repeat</keyword>
<sequence length="348" mass="38850">MQQLRSFSSSPSFLSSSISVFSKYVSSSSLDRTLSPGGSAEYSDMQVMGSFLPGKHHSVTGTALWNSQPSIFRKLIDPPKDENLITQTRLINKSAAQSRISILYNFFSDYLLREQYRDARGEVKIGNLLEDLDMLAATVAIKHCSVEDSGTRSPFLVTASMENMELKKPITVASDMKIAGSISWVGRSSLEVQVEVTQLEESAEQSCQSSDLVALTGRFIFAARDSKTGNVAPVNGLTAVTEREKLLVEEGNARDKARKEKREAQRRNSGKAELYRHQGMFADNMYLENSFVCQPQHRNFYGRVFGGFLMHRAFELAFATAYNFAGRCLASYKSTMSISLNLWKWKTS</sequence>
<dbReference type="EMBL" id="JAINDJ010000003">
    <property type="protein sequence ID" value="KAG9454553.1"/>
    <property type="molecule type" value="Genomic_DNA"/>
</dbReference>
<keyword evidence="8" id="KW-1185">Reference proteome</keyword>
<comment type="caution">
    <text evidence="7">The sequence shown here is derived from an EMBL/GenBank/DDBJ whole genome shotgun (WGS) entry which is preliminary data.</text>
</comment>
<evidence type="ECO:0000256" key="1">
    <source>
        <dbReference type="ARBA" id="ARBA00010458"/>
    </source>
</evidence>
<feature type="domain" description="HotDog ACOT-type" evidence="6">
    <location>
        <begin position="96"/>
        <end position="227"/>
    </location>
</feature>
<feature type="domain" description="HotDog ACOT-type" evidence="6">
    <location>
        <begin position="283"/>
        <end position="348"/>
    </location>
</feature>
<dbReference type="Gene3D" id="3.10.129.10">
    <property type="entry name" value="Hotdog Thioesterase"/>
    <property type="match status" value="2"/>
</dbReference>
<organism evidence="7 8">
    <name type="scientific">Aristolochia fimbriata</name>
    <name type="common">White veined hardy Dutchman's pipe vine</name>
    <dbReference type="NCBI Taxonomy" id="158543"/>
    <lineage>
        <taxon>Eukaryota</taxon>
        <taxon>Viridiplantae</taxon>
        <taxon>Streptophyta</taxon>
        <taxon>Embryophyta</taxon>
        <taxon>Tracheophyta</taxon>
        <taxon>Spermatophyta</taxon>
        <taxon>Magnoliopsida</taxon>
        <taxon>Magnoliidae</taxon>
        <taxon>Piperales</taxon>
        <taxon>Aristolochiaceae</taxon>
        <taxon>Aristolochia</taxon>
    </lineage>
</organism>
<evidence type="ECO:0000256" key="5">
    <source>
        <dbReference type="SAM" id="MobiDB-lite"/>
    </source>
</evidence>
<name>A0AAV7F0G3_ARIFI</name>
<feature type="compositionally biased region" description="Basic and acidic residues" evidence="5">
    <location>
        <begin position="251"/>
        <end position="266"/>
    </location>
</feature>
<dbReference type="Pfam" id="PF03061">
    <property type="entry name" value="4HBT"/>
    <property type="match status" value="1"/>
</dbReference>
<dbReference type="GO" id="GO:0006637">
    <property type="term" value="P:acyl-CoA metabolic process"/>
    <property type="evidence" value="ECO:0007669"/>
    <property type="project" value="TreeGrafter"/>
</dbReference>
<dbReference type="PANTHER" id="PTHR12655">
    <property type="entry name" value="ACYL-COA THIOESTERASE"/>
    <property type="match status" value="1"/>
</dbReference>
<evidence type="ECO:0000313" key="7">
    <source>
        <dbReference type="EMBL" id="KAG9454553.1"/>
    </source>
</evidence>
<dbReference type="SUPFAM" id="SSF54637">
    <property type="entry name" value="Thioesterase/thiol ester dehydrase-isomerase"/>
    <property type="match status" value="2"/>
</dbReference>
<gene>
    <name evidence="7" type="ORF">H6P81_007457</name>
</gene>
<dbReference type="InterPro" id="IPR006683">
    <property type="entry name" value="Thioestr_dom"/>
</dbReference>
<protein>
    <recommendedName>
        <fullName evidence="6">HotDog ACOT-type domain-containing protein</fullName>
    </recommendedName>
</protein>
<dbReference type="PROSITE" id="PS51770">
    <property type="entry name" value="HOTDOG_ACOT"/>
    <property type="match status" value="2"/>
</dbReference>
<evidence type="ECO:0000256" key="3">
    <source>
        <dbReference type="ARBA" id="ARBA00022801"/>
    </source>
</evidence>
<dbReference type="GO" id="GO:0047617">
    <property type="term" value="F:fatty acyl-CoA hydrolase activity"/>
    <property type="evidence" value="ECO:0007669"/>
    <property type="project" value="TreeGrafter"/>
</dbReference>
<dbReference type="AlphaFoldDB" id="A0AAV7F0G3"/>